<proteinExistence type="predicted"/>
<evidence type="ECO:0000259" key="6">
    <source>
        <dbReference type="PROSITE" id="PS51501"/>
    </source>
</evidence>
<protein>
    <recommendedName>
        <fullName evidence="6">DNL-type domain-containing protein</fullName>
    </recommendedName>
</protein>
<dbReference type="PANTHER" id="PTHR20922">
    <property type="entry name" value="DNL-TYPE ZINC FINGER PROTEIN"/>
    <property type="match status" value="1"/>
</dbReference>
<dbReference type="GO" id="GO:0005739">
    <property type="term" value="C:mitochondrion"/>
    <property type="evidence" value="ECO:0007669"/>
    <property type="project" value="TreeGrafter"/>
</dbReference>
<dbReference type="GO" id="GO:0050821">
    <property type="term" value="P:protein stabilization"/>
    <property type="evidence" value="ECO:0007669"/>
    <property type="project" value="TreeGrafter"/>
</dbReference>
<dbReference type="GO" id="GO:0051087">
    <property type="term" value="F:protein-folding chaperone binding"/>
    <property type="evidence" value="ECO:0007669"/>
    <property type="project" value="TreeGrafter"/>
</dbReference>
<dbReference type="AlphaFoldDB" id="A0A8H3H3R9"/>
<dbReference type="InterPro" id="IPR007853">
    <property type="entry name" value="Znf_DNL-typ"/>
</dbReference>
<dbReference type="PROSITE" id="PS51501">
    <property type="entry name" value="ZF_DNL"/>
    <property type="match status" value="1"/>
</dbReference>
<feature type="region of interest" description="Disordered" evidence="5">
    <location>
        <begin position="62"/>
        <end position="95"/>
    </location>
</feature>
<evidence type="ECO:0000313" key="8">
    <source>
        <dbReference type="Proteomes" id="UP000663850"/>
    </source>
</evidence>
<reference evidence="7" key="1">
    <citation type="submission" date="2021-01" db="EMBL/GenBank/DDBJ databases">
        <authorList>
            <person name="Kaushik A."/>
        </authorList>
    </citation>
    <scope>NUCLEOTIDE SEQUENCE</scope>
    <source>
        <strain evidence="7">Type strain: AG8-Rh-89/</strain>
    </source>
</reference>
<keyword evidence="2 4" id="KW-0863">Zinc-finger</keyword>
<accession>A0A8H3H3R9</accession>
<dbReference type="GO" id="GO:0030150">
    <property type="term" value="P:protein import into mitochondrial matrix"/>
    <property type="evidence" value="ECO:0007669"/>
    <property type="project" value="TreeGrafter"/>
</dbReference>
<dbReference type="GO" id="GO:0008270">
    <property type="term" value="F:zinc ion binding"/>
    <property type="evidence" value="ECO:0007669"/>
    <property type="project" value="UniProtKB-KW"/>
</dbReference>
<organism evidence="7 8">
    <name type="scientific">Rhizoctonia solani</name>
    <dbReference type="NCBI Taxonomy" id="456999"/>
    <lineage>
        <taxon>Eukaryota</taxon>
        <taxon>Fungi</taxon>
        <taxon>Dikarya</taxon>
        <taxon>Basidiomycota</taxon>
        <taxon>Agaricomycotina</taxon>
        <taxon>Agaricomycetes</taxon>
        <taxon>Cantharellales</taxon>
        <taxon>Ceratobasidiaceae</taxon>
        <taxon>Rhizoctonia</taxon>
    </lineage>
</organism>
<comment type="caution">
    <text evidence="7">The sequence shown here is derived from an EMBL/GenBank/DDBJ whole genome shotgun (WGS) entry which is preliminary data.</text>
</comment>
<name>A0A8H3H3R9_9AGAM</name>
<dbReference type="Pfam" id="PF05180">
    <property type="entry name" value="zf-DNL"/>
    <property type="match status" value="1"/>
</dbReference>
<evidence type="ECO:0000313" key="7">
    <source>
        <dbReference type="EMBL" id="CAE6482348.1"/>
    </source>
</evidence>
<dbReference type="PANTHER" id="PTHR20922:SF13">
    <property type="entry name" value="DNL-TYPE ZINC FINGER PROTEIN"/>
    <property type="match status" value="1"/>
</dbReference>
<dbReference type="InterPro" id="IPR024158">
    <property type="entry name" value="Mt_import_TIM15"/>
</dbReference>
<dbReference type="GO" id="GO:0006457">
    <property type="term" value="P:protein folding"/>
    <property type="evidence" value="ECO:0007669"/>
    <property type="project" value="TreeGrafter"/>
</dbReference>
<sequence length="193" mass="21616">MVWILMASSSGPSLILSQFRQFISAQTRLLIPTRASTHHYPRFPLQASSSLQQRLIPRPTAQYPNFTTSAPVNNQNSSPSLPPPSQSGEKLAFENPEEPRLSLTFTCTVTSCGHRSSHTFTKRAYTKGIVIVQCPGCKNRHLIADNLDWFKDTAGTGKDGRQNRNIEDIMREKGERVQRGEIKEGGALEFWES</sequence>
<keyword evidence="1" id="KW-0479">Metal-binding</keyword>
<feature type="domain" description="DNL-type" evidence="6">
    <location>
        <begin position="98"/>
        <end position="193"/>
    </location>
</feature>
<evidence type="ECO:0000256" key="5">
    <source>
        <dbReference type="SAM" id="MobiDB-lite"/>
    </source>
</evidence>
<keyword evidence="3" id="KW-0862">Zinc</keyword>
<evidence type="ECO:0000256" key="1">
    <source>
        <dbReference type="ARBA" id="ARBA00022723"/>
    </source>
</evidence>
<dbReference type="Proteomes" id="UP000663850">
    <property type="component" value="Unassembled WGS sequence"/>
</dbReference>
<evidence type="ECO:0000256" key="4">
    <source>
        <dbReference type="PROSITE-ProRule" id="PRU00834"/>
    </source>
</evidence>
<gene>
    <name evidence="7" type="ORF">RDB_LOCUS75963</name>
</gene>
<dbReference type="EMBL" id="CAJMWZ010003986">
    <property type="protein sequence ID" value="CAE6482348.1"/>
    <property type="molecule type" value="Genomic_DNA"/>
</dbReference>
<evidence type="ECO:0000256" key="2">
    <source>
        <dbReference type="ARBA" id="ARBA00022771"/>
    </source>
</evidence>
<evidence type="ECO:0000256" key="3">
    <source>
        <dbReference type="ARBA" id="ARBA00022833"/>
    </source>
</evidence>